<evidence type="ECO:0000313" key="3">
    <source>
        <dbReference type="Proteomes" id="UP000029981"/>
    </source>
</evidence>
<proteinExistence type="predicted"/>
<dbReference type="AlphaFoldDB" id="A0A0A0KFZ9"/>
<feature type="region of interest" description="Disordered" evidence="1">
    <location>
        <begin position="56"/>
        <end position="92"/>
    </location>
</feature>
<reference evidence="2 3" key="4">
    <citation type="journal article" date="2011" name="BMC Genomics">
        <title>RNA-Seq improves annotation of protein-coding genes in the cucumber genome.</title>
        <authorList>
            <person name="Li Z."/>
            <person name="Zhang Z."/>
            <person name="Yan P."/>
            <person name="Huang S."/>
            <person name="Fei Z."/>
            <person name="Lin K."/>
        </authorList>
    </citation>
    <scope>NUCLEOTIDE SEQUENCE [LARGE SCALE GENOMIC DNA]</scope>
    <source>
        <strain evidence="3">cv. 9930</strain>
    </source>
</reference>
<dbReference type="EMBL" id="CM002927">
    <property type="protein sequence ID" value="KGN46671.1"/>
    <property type="molecule type" value="Genomic_DNA"/>
</dbReference>
<dbReference type="Gramene" id="KGN46671">
    <property type="protein sequence ID" value="KGN46671"/>
    <property type="gene ID" value="Csa_6G120410"/>
</dbReference>
<accession>A0A0A0KFZ9</accession>
<reference evidence="2 3" key="2">
    <citation type="journal article" date="2009" name="PLoS ONE">
        <title>An integrated genetic and cytogenetic map of the cucumber genome.</title>
        <authorList>
            <person name="Ren Y."/>
            <person name="Zhang Z."/>
            <person name="Liu J."/>
            <person name="Staub J.E."/>
            <person name="Han Y."/>
            <person name="Cheng Z."/>
            <person name="Li X."/>
            <person name="Lu J."/>
            <person name="Miao H."/>
            <person name="Kang H."/>
            <person name="Xie B."/>
            <person name="Gu X."/>
            <person name="Wang X."/>
            <person name="Du Y."/>
            <person name="Jin W."/>
            <person name="Huang S."/>
        </authorList>
    </citation>
    <scope>NUCLEOTIDE SEQUENCE [LARGE SCALE GENOMIC DNA]</scope>
    <source>
        <strain evidence="3">cv. 9930</strain>
    </source>
</reference>
<reference evidence="2 3" key="3">
    <citation type="journal article" date="2010" name="BMC Genomics">
        <title>Transcriptome sequencing and comparative analysis of cucumber flowers with different sex types.</title>
        <authorList>
            <person name="Guo S."/>
            <person name="Zheng Y."/>
            <person name="Joung J.G."/>
            <person name="Liu S."/>
            <person name="Zhang Z."/>
            <person name="Crasta O.R."/>
            <person name="Sobral B.W."/>
            <person name="Xu Y."/>
            <person name="Huang S."/>
            <person name="Fei Z."/>
        </authorList>
    </citation>
    <scope>NUCLEOTIDE SEQUENCE [LARGE SCALE GENOMIC DNA]</scope>
    <source>
        <strain evidence="3">cv. 9930</strain>
    </source>
</reference>
<reference evidence="2 3" key="1">
    <citation type="journal article" date="2009" name="Nat. Genet.">
        <title>The genome of the cucumber, Cucumis sativus L.</title>
        <authorList>
            <person name="Huang S."/>
            <person name="Li R."/>
            <person name="Zhang Z."/>
            <person name="Li L."/>
            <person name="Gu X."/>
            <person name="Fan W."/>
            <person name="Lucas W.J."/>
            <person name="Wang X."/>
            <person name="Xie B."/>
            <person name="Ni P."/>
            <person name="Ren Y."/>
            <person name="Zhu H."/>
            <person name="Li J."/>
            <person name="Lin K."/>
            <person name="Jin W."/>
            <person name="Fei Z."/>
            <person name="Li G."/>
            <person name="Staub J."/>
            <person name="Kilian A."/>
            <person name="van der Vossen E.A."/>
            <person name="Wu Y."/>
            <person name="Guo J."/>
            <person name="He J."/>
            <person name="Jia Z."/>
            <person name="Ren Y."/>
            <person name="Tian G."/>
            <person name="Lu Y."/>
            <person name="Ruan J."/>
            <person name="Qian W."/>
            <person name="Wang M."/>
            <person name="Huang Q."/>
            <person name="Li B."/>
            <person name="Xuan Z."/>
            <person name="Cao J."/>
            <person name="Asan"/>
            <person name="Wu Z."/>
            <person name="Zhang J."/>
            <person name="Cai Q."/>
            <person name="Bai Y."/>
            <person name="Zhao B."/>
            <person name="Han Y."/>
            <person name="Li Y."/>
            <person name="Li X."/>
            <person name="Wang S."/>
            <person name="Shi Q."/>
            <person name="Liu S."/>
            <person name="Cho W.K."/>
            <person name="Kim J.Y."/>
            <person name="Xu Y."/>
            <person name="Heller-Uszynska K."/>
            <person name="Miao H."/>
            <person name="Cheng Z."/>
            <person name="Zhang S."/>
            <person name="Wu J."/>
            <person name="Yang Y."/>
            <person name="Kang H."/>
            <person name="Li M."/>
            <person name="Liang H."/>
            <person name="Ren X."/>
            <person name="Shi Z."/>
            <person name="Wen M."/>
            <person name="Jian M."/>
            <person name="Yang H."/>
            <person name="Zhang G."/>
            <person name="Yang Z."/>
            <person name="Chen R."/>
            <person name="Liu S."/>
            <person name="Li J."/>
            <person name="Ma L."/>
            <person name="Liu H."/>
            <person name="Zhou Y."/>
            <person name="Zhao J."/>
            <person name="Fang X."/>
            <person name="Li G."/>
            <person name="Fang L."/>
            <person name="Li Y."/>
            <person name="Liu D."/>
            <person name="Zheng H."/>
            <person name="Zhang Y."/>
            <person name="Qin N."/>
            <person name="Li Z."/>
            <person name="Yang G."/>
            <person name="Yang S."/>
            <person name="Bolund L."/>
            <person name="Kristiansen K."/>
            <person name="Zheng H."/>
            <person name="Li S."/>
            <person name="Zhang X."/>
            <person name="Yang H."/>
            <person name="Wang J."/>
            <person name="Sun R."/>
            <person name="Zhang B."/>
            <person name="Jiang S."/>
            <person name="Wang J."/>
            <person name="Du Y."/>
            <person name="Li S."/>
        </authorList>
    </citation>
    <scope>NUCLEOTIDE SEQUENCE [LARGE SCALE GENOMIC DNA]</scope>
    <source>
        <strain evidence="3">cv. 9930</strain>
    </source>
</reference>
<sequence>MANLALTHFLSLIKIALLGLLISLAVLLSSLAIPSCSATLSNLGIISLAGGGGAKEEVQEKNKKEKRKKVAKEERERSTKDRKYKHKTQKKK</sequence>
<keyword evidence="3" id="KW-1185">Reference proteome</keyword>
<evidence type="ECO:0000256" key="1">
    <source>
        <dbReference type="SAM" id="MobiDB-lite"/>
    </source>
</evidence>
<gene>
    <name evidence="2" type="ORF">Csa_6G120410</name>
</gene>
<feature type="compositionally biased region" description="Basic residues" evidence="1">
    <location>
        <begin position="82"/>
        <end position="92"/>
    </location>
</feature>
<evidence type="ECO:0000313" key="2">
    <source>
        <dbReference type="EMBL" id="KGN46671.1"/>
    </source>
</evidence>
<name>A0A0A0KFZ9_CUCSA</name>
<feature type="compositionally biased region" description="Basic and acidic residues" evidence="1">
    <location>
        <begin position="71"/>
        <end position="81"/>
    </location>
</feature>
<dbReference type="Proteomes" id="UP000029981">
    <property type="component" value="Chromosome 6"/>
</dbReference>
<protein>
    <submittedName>
        <fullName evidence="2">Uncharacterized protein</fullName>
    </submittedName>
</protein>
<organism evidence="2 3">
    <name type="scientific">Cucumis sativus</name>
    <name type="common">Cucumber</name>
    <dbReference type="NCBI Taxonomy" id="3659"/>
    <lineage>
        <taxon>Eukaryota</taxon>
        <taxon>Viridiplantae</taxon>
        <taxon>Streptophyta</taxon>
        <taxon>Embryophyta</taxon>
        <taxon>Tracheophyta</taxon>
        <taxon>Spermatophyta</taxon>
        <taxon>Magnoliopsida</taxon>
        <taxon>eudicotyledons</taxon>
        <taxon>Gunneridae</taxon>
        <taxon>Pentapetalae</taxon>
        <taxon>rosids</taxon>
        <taxon>fabids</taxon>
        <taxon>Cucurbitales</taxon>
        <taxon>Cucurbitaceae</taxon>
        <taxon>Benincaseae</taxon>
        <taxon>Cucumis</taxon>
    </lineage>
</organism>